<sequence>MGKHYLGGLEVYYRMESVTDQVAQFSLGEVQKVGVASTYSLRFRKMISMSLELEYLNCLVLEKSSFTRNEFTQRRAPVKGSAVENAYGNSWLFVFHKKISTTPRSVN</sequence>
<proteinExistence type="predicted"/>
<protein>
    <submittedName>
        <fullName evidence="1">Uncharacterized protein</fullName>
    </submittedName>
</protein>
<dbReference type="Proteomes" id="UP000237271">
    <property type="component" value="Unassembled WGS sequence"/>
</dbReference>
<keyword evidence="2" id="KW-1185">Reference proteome</keyword>
<evidence type="ECO:0000313" key="1">
    <source>
        <dbReference type="EMBL" id="POM62856.1"/>
    </source>
</evidence>
<reference evidence="1 2" key="1">
    <citation type="journal article" date="2017" name="Genome Biol. Evol.">
        <title>Phytophthora megakarya and P. palmivora, closely related causal agents of cacao black pod rot, underwent increases in genome sizes and gene numbers by different mechanisms.</title>
        <authorList>
            <person name="Ali S.S."/>
            <person name="Shao J."/>
            <person name="Lary D.J."/>
            <person name="Kronmiller B."/>
            <person name="Shen D."/>
            <person name="Strem M.D."/>
            <person name="Amoako-Attah I."/>
            <person name="Akrofi A.Y."/>
            <person name="Begoude B.A."/>
            <person name="Ten Hoopen G.M."/>
            <person name="Coulibaly K."/>
            <person name="Kebe B.I."/>
            <person name="Melnick R.L."/>
            <person name="Guiltinan M.J."/>
            <person name="Tyler B.M."/>
            <person name="Meinhardt L.W."/>
            <person name="Bailey B.A."/>
        </authorList>
    </citation>
    <scope>NUCLEOTIDE SEQUENCE [LARGE SCALE GENOMIC DNA]</scope>
    <source>
        <strain evidence="2">sbr112.9</strain>
    </source>
</reference>
<dbReference type="AlphaFoldDB" id="A0A2P4XBD4"/>
<dbReference type="EMBL" id="NCKW01015488">
    <property type="protein sequence ID" value="POM62856.1"/>
    <property type="molecule type" value="Genomic_DNA"/>
</dbReference>
<organism evidence="1 2">
    <name type="scientific">Phytophthora palmivora</name>
    <dbReference type="NCBI Taxonomy" id="4796"/>
    <lineage>
        <taxon>Eukaryota</taxon>
        <taxon>Sar</taxon>
        <taxon>Stramenopiles</taxon>
        <taxon>Oomycota</taxon>
        <taxon>Peronosporomycetes</taxon>
        <taxon>Peronosporales</taxon>
        <taxon>Peronosporaceae</taxon>
        <taxon>Phytophthora</taxon>
    </lineage>
</organism>
<dbReference type="OrthoDB" id="128786at2759"/>
<accession>A0A2P4XBD4</accession>
<name>A0A2P4XBD4_9STRA</name>
<evidence type="ECO:0000313" key="2">
    <source>
        <dbReference type="Proteomes" id="UP000237271"/>
    </source>
</evidence>
<comment type="caution">
    <text evidence="1">The sequence shown here is derived from an EMBL/GenBank/DDBJ whole genome shotgun (WGS) entry which is preliminary data.</text>
</comment>
<gene>
    <name evidence="1" type="ORF">PHPALM_27931</name>
</gene>